<feature type="compositionally biased region" description="Basic residues" evidence="1">
    <location>
        <begin position="53"/>
        <end position="62"/>
    </location>
</feature>
<sequence>MPCTRRPAGNITPSGCLALLDEADLRAAVHHAAGQPLLVLAVPLPPPSPGRPRQQRSGRRRTGTSPEPDPDRDRDADDRVAVPNEGSKVLWRGASMVLEARDSGPGGSSSICGPVLRLSTSSAATSLRCVLANAAALRALGLADEEAVVGFLASRFSADRGLVGLFQDTVNRLLSGQLSPAHHFIPGDFGADRYFLSMKISPFKLRTACPGAGAAAQGGAPGSRVLPALLLELDVPYEGRDLAARLQRDYLIMSNIPSPVTIFDMAGHVLHQNRASVAYLGYRVGQGLRAREEARRAARDGVGAAGGGTTAAGAPETAPVLAELFCLNPDKLAGLLAALEQGKEWRGLVRMAPSLVPQLERGEGWDYGPEGGEAEAPPQYRTSLPASAGAAQPLLHPGQTPPPGPGNRGDARANARMSISLKGGMPGPGAAAVAAPKAVPPPPGAVREAIPCTGDAPEAVTGRLDAYNTKGRGAGVGAGV</sequence>
<dbReference type="EMBL" id="LSYV01000081">
    <property type="protein sequence ID" value="KXZ43789.1"/>
    <property type="molecule type" value="Genomic_DNA"/>
</dbReference>
<comment type="caution">
    <text evidence="2">The sequence shown here is derived from an EMBL/GenBank/DDBJ whole genome shotgun (WGS) entry which is preliminary data.</text>
</comment>
<dbReference type="OrthoDB" id="556446at2759"/>
<keyword evidence="3" id="KW-1185">Reference proteome</keyword>
<protein>
    <recommendedName>
        <fullName evidence="4">PAS domain-containing protein</fullName>
    </recommendedName>
</protein>
<feature type="region of interest" description="Disordered" evidence="1">
    <location>
        <begin position="432"/>
        <end position="458"/>
    </location>
</feature>
<gene>
    <name evidence="2" type="ORF">GPECTOR_80g149</name>
</gene>
<evidence type="ECO:0000313" key="2">
    <source>
        <dbReference type="EMBL" id="KXZ43789.1"/>
    </source>
</evidence>
<evidence type="ECO:0000256" key="1">
    <source>
        <dbReference type="SAM" id="MobiDB-lite"/>
    </source>
</evidence>
<dbReference type="AlphaFoldDB" id="A0A150G1N0"/>
<organism evidence="2 3">
    <name type="scientific">Gonium pectorale</name>
    <name type="common">Green alga</name>
    <dbReference type="NCBI Taxonomy" id="33097"/>
    <lineage>
        <taxon>Eukaryota</taxon>
        <taxon>Viridiplantae</taxon>
        <taxon>Chlorophyta</taxon>
        <taxon>core chlorophytes</taxon>
        <taxon>Chlorophyceae</taxon>
        <taxon>CS clade</taxon>
        <taxon>Chlamydomonadales</taxon>
        <taxon>Volvocaceae</taxon>
        <taxon>Gonium</taxon>
    </lineage>
</organism>
<evidence type="ECO:0000313" key="3">
    <source>
        <dbReference type="Proteomes" id="UP000075714"/>
    </source>
</evidence>
<proteinExistence type="predicted"/>
<feature type="compositionally biased region" description="Basic and acidic residues" evidence="1">
    <location>
        <begin position="69"/>
        <end position="80"/>
    </location>
</feature>
<dbReference type="Proteomes" id="UP000075714">
    <property type="component" value="Unassembled WGS sequence"/>
</dbReference>
<reference evidence="3" key="1">
    <citation type="journal article" date="2016" name="Nat. Commun.">
        <title>The Gonium pectorale genome demonstrates co-option of cell cycle regulation during the evolution of multicellularity.</title>
        <authorList>
            <person name="Hanschen E.R."/>
            <person name="Marriage T.N."/>
            <person name="Ferris P.J."/>
            <person name="Hamaji T."/>
            <person name="Toyoda A."/>
            <person name="Fujiyama A."/>
            <person name="Neme R."/>
            <person name="Noguchi H."/>
            <person name="Minakuchi Y."/>
            <person name="Suzuki M."/>
            <person name="Kawai-Toyooka H."/>
            <person name="Smith D.R."/>
            <person name="Sparks H."/>
            <person name="Anderson J."/>
            <person name="Bakaric R."/>
            <person name="Luria V."/>
            <person name="Karger A."/>
            <person name="Kirschner M.W."/>
            <person name="Durand P.M."/>
            <person name="Michod R.E."/>
            <person name="Nozaki H."/>
            <person name="Olson B.J."/>
        </authorList>
    </citation>
    <scope>NUCLEOTIDE SEQUENCE [LARGE SCALE GENOMIC DNA]</scope>
    <source>
        <strain evidence="3">NIES-2863</strain>
    </source>
</reference>
<name>A0A150G1N0_GONPE</name>
<feature type="region of interest" description="Disordered" evidence="1">
    <location>
        <begin position="360"/>
        <end position="412"/>
    </location>
</feature>
<feature type="region of interest" description="Disordered" evidence="1">
    <location>
        <begin position="40"/>
        <end position="84"/>
    </location>
</feature>
<accession>A0A150G1N0</accession>
<evidence type="ECO:0008006" key="4">
    <source>
        <dbReference type="Google" id="ProtNLM"/>
    </source>
</evidence>